<evidence type="ECO:0000313" key="3">
    <source>
        <dbReference type="Proteomes" id="UP001501777"/>
    </source>
</evidence>
<name>A0ABP5YM70_STRLO</name>
<dbReference type="EMBL" id="BAAASG010000005">
    <property type="protein sequence ID" value="GAA2481452.1"/>
    <property type="molecule type" value="Genomic_DNA"/>
</dbReference>
<accession>A0ABP5YM70</accession>
<evidence type="ECO:0000313" key="2">
    <source>
        <dbReference type="EMBL" id="GAA2481452.1"/>
    </source>
</evidence>
<proteinExistence type="predicted"/>
<dbReference type="Proteomes" id="UP001501777">
    <property type="component" value="Unassembled WGS sequence"/>
</dbReference>
<evidence type="ECO:0008006" key="4">
    <source>
        <dbReference type="Google" id="ProtNLM"/>
    </source>
</evidence>
<reference evidence="3" key="1">
    <citation type="journal article" date="2019" name="Int. J. Syst. Evol. Microbiol.">
        <title>The Global Catalogue of Microorganisms (GCM) 10K type strain sequencing project: providing services to taxonomists for standard genome sequencing and annotation.</title>
        <authorList>
            <consortium name="The Broad Institute Genomics Platform"/>
            <consortium name="The Broad Institute Genome Sequencing Center for Infectious Disease"/>
            <person name="Wu L."/>
            <person name="Ma J."/>
        </authorList>
    </citation>
    <scope>NUCLEOTIDE SEQUENCE [LARGE SCALE GENOMIC DNA]</scope>
    <source>
        <strain evidence="3">JCM 4395</strain>
    </source>
</reference>
<sequence length="132" mass="13383">MAHGARVPLTKETDHMLSRKKIAAVSGLLCGLAVTCAGATQAYAAAGPGACTVSASGDVTCVQRFAGKTSDGEDFIVRRANTCTPQKPMELPVIPLLNSGSTKIGPAVTCSPNDTGVDDRDTPSELPGGILG</sequence>
<gene>
    <name evidence="2" type="ORF">GCM10010276_17870</name>
</gene>
<comment type="caution">
    <text evidence="2">The sequence shown here is derived from an EMBL/GenBank/DDBJ whole genome shotgun (WGS) entry which is preliminary data.</text>
</comment>
<organism evidence="2 3">
    <name type="scientific">Streptomyces longisporus</name>
    <dbReference type="NCBI Taxonomy" id="1948"/>
    <lineage>
        <taxon>Bacteria</taxon>
        <taxon>Bacillati</taxon>
        <taxon>Actinomycetota</taxon>
        <taxon>Actinomycetes</taxon>
        <taxon>Kitasatosporales</taxon>
        <taxon>Streptomycetaceae</taxon>
        <taxon>Streptomyces</taxon>
    </lineage>
</organism>
<keyword evidence="3" id="KW-1185">Reference proteome</keyword>
<feature type="region of interest" description="Disordered" evidence="1">
    <location>
        <begin position="111"/>
        <end position="132"/>
    </location>
</feature>
<evidence type="ECO:0000256" key="1">
    <source>
        <dbReference type="SAM" id="MobiDB-lite"/>
    </source>
</evidence>
<protein>
    <recommendedName>
        <fullName evidence="4">Secreted protein</fullName>
    </recommendedName>
</protein>